<dbReference type="Gene3D" id="3.90.550.10">
    <property type="entry name" value="Spore Coat Polysaccharide Biosynthesis Protein SpsA, Chain A"/>
    <property type="match status" value="1"/>
</dbReference>
<dbReference type="KEGG" id="naci:NUH88_21655"/>
<organism evidence="1 2">
    <name type="scientific">Nisaea acidiphila</name>
    <dbReference type="NCBI Taxonomy" id="1862145"/>
    <lineage>
        <taxon>Bacteria</taxon>
        <taxon>Pseudomonadati</taxon>
        <taxon>Pseudomonadota</taxon>
        <taxon>Alphaproteobacteria</taxon>
        <taxon>Rhodospirillales</taxon>
        <taxon>Thalassobaculaceae</taxon>
        <taxon>Nisaea</taxon>
    </lineage>
</organism>
<evidence type="ECO:0000313" key="1">
    <source>
        <dbReference type="EMBL" id="UUX49981.1"/>
    </source>
</evidence>
<proteinExistence type="predicted"/>
<dbReference type="EMBL" id="CP102480">
    <property type="protein sequence ID" value="UUX49981.1"/>
    <property type="molecule type" value="Genomic_DNA"/>
</dbReference>
<gene>
    <name evidence="1" type="ORF">NUH88_21655</name>
</gene>
<keyword evidence="2" id="KW-1185">Reference proteome</keyword>
<dbReference type="InterPro" id="IPR002495">
    <property type="entry name" value="Glyco_trans_8"/>
</dbReference>
<dbReference type="Pfam" id="PF01501">
    <property type="entry name" value="Glyco_transf_8"/>
    <property type="match status" value="1"/>
</dbReference>
<dbReference type="GO" id="GO:0016757">
    <property type="term" value="F:glycosyltransferase activity"/>
    <property type="evidence" value="ECO:0007669"/>
    <property type="project" value="InterPro"/>
</dbReference>
<dbReference type="RefSeq" id="WP_257768926.1">
    <property type="nucleotide sequence ID" value="NZ_CP102480.1"/>
</dbReference>
<dbReference type="Proteomes" id="UP001060336">
    <property type="component" value="Chromosome"/>
</dbReference>
<dbReference type="InterPro" id="IPR029044">
    <property type="entry name" value="Nucleotide-diphossugar_trans"/>
</dbReference>
<reference evidence="1" key="1">
    <citation type="submission" date="2022-08" db="EMBL/GenBank/DDBJ databases">
        <title>Nisaea acidiphila sp. nov., isolated from a marine algal debris and emended description of the genus Nisaea Urios et al. 2008.</title>
        <authorList>
            <person name="Kwon K."/>
        </authorList>
    </citation>
    <scope>NUCLEOTIDE SEQUENCE</scope>
    <source>
        <strain evidence="1">MEBiC11861</strain>
    </source>
</reference>
<evidence type="ECO:0008006" key="3">
    <source>
        <dbReference type="Google" id="ProtNLM"/>
    </source>
</evidence>
<evidence type="ECO:0000313" key="2">
    <source>
        <dbReference type="Proteomes" id="UP001060336"/>
    </source>
</evidence>
<sequence length="254" mass="29778">MNWYFCCNEEGLSKYETSIRIAVASARRNTSLKPKIVYDGGRNELTGWLESQGVEIIEARTPLYEDILKQEDRPGYRRRIAHGVYLRFEVANFEKDEPFCLYTDSDVMFLSDPARGDLHPTTFAAAPEMDPHDWSYFNSGVMLMNVACFRGEYDALMEYSRKRLGQTIAYDQGALNEFFKDNWDRLPITWNWKPYWGLNDEAVVLHFHGPKYETIKFLIDGGEEQVVHEAWQTLFDHNPEAYERYLRMAESYLS</sequence>
<protein>
    <recommendedName>
        <fullName evidence="3">Glycosyltransferase</fullName>
    </recommendedName>
</protein>
<accession>A0A9J7AX04</accession>
<dbReference type="SUPFAM" id="SSF53448">
    <property type="entry name" value="Nucleotide-diphospho-sugar transferases"/>
    <property type="match status" value="1"/>
</dbReference>
<dbReference type="AlphaFoldDB" id="A0A9J7AX04"/>
<name>A0A9J7AX04_9PROT</name>